<accession>A0A7V8EC25</accession>
<evidence type="ECO:0008006" key="6">
    <source>
        <dbReference type="Google" id="ProtNLM"/>
    </source>
</evidence>
<evidence type="ECO:0000259" key="2">
    <source>
        <dbReference type="Pfam" id="PF13550"/>
    </source>
</evidence>
<dbReference type="Pfam" id="PF23666">
    <property type="entry name" value="Rcc01698_C"/>
    <property type="match status" value="1"/>
</dbReference>
<comment type="caution">
    <text evidence="4">The sequence shown here is derived from an EMBL/GenBank/DDBJ whole genome shotgun (WGS) entry which is preliminary data.</text>
</comment>
<dbReference type="Pfam" id="PF13550">
    <property type="entry name" value="Phage-tail_3"/>
    <property type="match status" value="1"/>
</dbReference>
<dbReference type="EMBL" id="WOWR01000048">
    <property type="protein sequence ID" value="KAF0251979.1"/>
    <property type="molecule type" value="Genomic_DNA"/>
</dbReference>
<dbReference type="RefSeq" id="WP_156859618.1">
    <property type="nucleotide sequence ID" value="NZ_WOWR01000048.1"/>
</dbReference>
<name>A0A7V8EC25_PSEPU</name>
<evidence type="ECO:0000313" key="5">
    <source>
        <dbReference type="Proteomes" id="UP000442695"/>
    </source>
</evidence>
<protein>
    <recommendedName>
        <fullName evidence="6">Tip attachment protein J domain-containing protein</fullName>
    </recommendedName>
</protein>
<evidence type="ECO:0000313" key="4">
    <source>
        <dbReference type="EMBL" id="KAF0251979.1"/>
    </source>
</evidence>
<dbReference type="InterPro" id="IPR032876">
    <property type="entry name" value="J_dom"/>
</dbReference>
<feature type="chain" id="PRO_5030858304" description="Tip attachment protein J domain-containing protein" evidence="1">
    <location>
        <begin position="18"/>
        <end position="789"/>
    </location>
</feature>
<proteinExistence type="predicted"/>
<organism evidence="4 5">
    <name type="scientific">Pseudomonas putida</name>
    <name type="common">Arthrobacter siderocapsulatus</name>
    <dbReference type="NCBI Taxonomy" id="303"/>
    <lineage>
        <taxon>Bacteria</taxon>
        <taxon>Pseudomonadati</taxon>
        <taxon>Pseudomonadota</taxon>
        <taxon>Gammaproteobacteria</taxon>
        <taxon>Pseudomonadales</taxon>
        <taxon>Pseudomonadaceae</taxon>
        <taxon>Pseudomonas</taxon>
    </lineage>
</organism>
<gene>
    <name evidence="4" type="ORF">GN299_25395</name>
</gene>
<feature type="signal peptide" evidence="1">
    <location>
        <begin position="1"/>
        <end position="17"/>
    </location>
</feature>
<sequence>MVWFMAAMFVLSMIAMARMQPKVEKPTAAGLEDFSFPSAAERPIQVLAGTRRLSGPNVLWYGDLRNSAIKQVQKGLFSSKKTVVGYRYYMGVQLGICHGPDVLLREIKFGDDVAWSGLSSGGPIVIDKPSLFGGDTSGSGGVSGTLRFYPGTWTQTPNGYLVGKVGSDLVSAIRGVSYCVLEGMYIGNSASPQAVSFVASRFPESPDERYAQYEQIGLDANPAFFIYELITNGLYGADLGYSSIDLDTFLAAAKTLYDEGMGISAVIDSSTTAGDVIDDIKRVIQGSLQTDPATGALKLKLIRNDYGVDDLPLLDQSNIKNLSGFTRGSLDTAINEVKLKYTSIADDFTERTVIAQNNGVRIHKGDSDGQTVQMPMVSTRELAAKIAMREMTSISVPLATCTAECNRGPAHTEVGDVVRLSWPAEGVDNLVMRVTGVDLGAPQDGSVRLTLVQDVFGVFLSVYADGSERQWTKPSFDPTDISRFDIVDSPVILTTNQTTGSVLVVAESPGVALDYQLQVRGGVDSGYVDAGVMPFTPLFATTAVMASGWTDSSLVLSGPSAELSSLTGEEVRQGLGLMLIVSAAGKEWISYQTVVVGNTTTVTLGLINRGLFGTKPIAHPAGARVWAVSEGYGITDWQYGKGESVALRMLPRTQTGVLDVDDAVVRTYSVAGANVAPWAPGRVRVNGVEGGGQISGVATVTWRVRDGAVPAVVFYGDDVDQAGDATYQVVVRSGGSVVKTVGGITGNTWRFDDELALNGGAYYSSLTFEISAQKPGFADSASIAVQVSR</sequence>
<evidence type="ECO:0000259" key="3">
    <source>
        <dbReference type="Pfam" id="PF23666"/>
    </source>
</evidence>
<reference evidence="4 5" key="1">
    <citation type="submission" date="2019-12" db="EMBL/GenBank/DDBJ databases">
        <authorList>
            <person name="Woiski C."/>
        </authorList>
    </citation>
    <scope>NUCLEOTIDE SEQUENCE [LARGE SCALE GENOMIC DNA]</scope>
    <source>
        <strain evidence="4 5">BOE100</strain>
    </source>
</reference>
<dbReference type="InterPro" id="IPR056490">
    <property type="entry name" value="Rcc01698_C"/>
</dbReference>
<keyword evidence="1" id="KW-0732">Signal</keyword>
<dbReference type="AlphaFoldDB" id="A0A7V8EC25"/>
<feature type="domain" description="Rcc01698-like C-terminal" evidence="3">
    <location>
        <begin position="552"/>
        <end position="626"/>
    </location>
</feature>
<evidence type="ECO:0000256" key="1">
    <source>
        <dbReference type="SAM" id="SignalP"/>
    </source>
</evidence>
<feature type="domain" description="Tip attachment protein J" evidence="2">
    <location>
        <begin position="269"/>
        <end position="437"/>
    </location>
</feature>
<dbReference type="Proteomes" id="UP000442695">
    <property type="component" value="Unassembled WGS sequence"/>
</dbReference>